<dbReference type="OrthoDB" id="9814256at2"/>
<dbReference type="InterPro" id="IPR028366">
    <property type="entry name" value="PhoU"/>
</dbReference>
<comment type="subcellular location">
    <subcellularLocation>
        <location evidence="1 7">Cytoplasm</location>
    </subcellularLocation>
</comment>
<evidence type="ECO:0000256" key="3">
    <source>
        <dbReference type="ARBA" id="ARBA00011738"/>
    </source>
</evidence>
<dbReference type="InterPro" id="IPR038078">
    <property type="entry name" value="PhoU-like_sf"/>
</dbReference>
<dbReference type="PANTHER" id="PTHR42930">
    <property type="entry name" value="PHOSPHATE-SPECIFIC TRANSPORT SYSTEM ACCESSORY PROTEIN PHOU"/>
    <property type="match status" value="1"/>
</dbReference>
<gene>
    <name evidence="9" type="ORF">FD02_GL000673</name>
</gene>
<dbReference type="GO" id="GO:0045936">
    <property type="term" value="P:negative regulation of phosphate metabolic process"/>
    <property type="evidence" value="ECO:0007669"/>
    <property type="project" value="InterPro"/>
</dbReference>
<evidence type="ECO:0000256" key="7">
    <source>
        <dbReference type="PIRNR" id="PIRNR003107"/>
    </source>
</evidence>
<keyword evidence="6 7" id="KW-0592">Phosphate transport</keyword>
<protein>
    <recommendedName>
        <fullName evidence="7">Phosphate-specific transport system accessory protein PhoU</fullName>
    </recommendedName>
</protein>
<keyword evidence="5 7" id="KW-0963">Cytoplasm</keyword>
<feature type="domain" description="PhoU" evidence="8">
    <location>
        <begin position="17"/>
        <end position="103"/>
    </location>
</feature>
<evidence type="ECO:0000256" key="1">
    <source>
        <dbReference type="ARBA" id="ARBA00004496"/>
    </source>
</evidence>
<sequence>MTARTTQAIRHLTAGFTEMGMAVSEQIYQATTAFARHDPDRARQVIEADGAINETELRLARRSLRVLALQQPQASAFRAVMTVVKASVDLEQIGDNAVAIARETLLLPTATGLPSVAELLGQMTLAIQTMLEQGLDAYLRQEPDLARQVAESDLTIDRDFVRLRHHLIRELGADPKLAATITSYLVVARLLEHIGDHVVNVTEWVVYGATGQLVELNPGKLDRRRVTG</sequence>
<accession>A0A0R1JG08</accession>
<dbReference type="EMBL" id="AZDJ01000035">
    <property type="protein sequence ID" value="KRK69980.1"/>
    <property type="molecule type" value="Genomic_DNA"/>
</dbReference>
<feature type="domain" description="PhoU" evidence="8">
    <location>
        <begin position="122"/>
        <end position="205"/>
    </location>
</feature>
<evidence type="ECO:0000313" key="9">
    <source>
        <dbReference type="EMBL" id="KRK69980.1"/>
    </source>
</evidence>
<name>A0A0R1JG08_9LACO</name>
<comment type="similarity">
    <text evidence="2 7">Belongs to the PhoU family.</text>
</comment>
<dbReference type="GO" id="GO:0005737">
    <property type="term" value="C:cytoplasm"/>
    <property type="evidence" value="ECO:0007669"/>
    <property type="project" value="UniProtKB-SubCell"/>
</dbReference>
<evidence type="ECO:0000256" key="4">
    <source>
        <dbReference type="ARBA" id="ARBA00022448"/>
    </source>
</evidence>
<dbReference type="RefSeq" id="WP_056952289.1">
    <property type="nucleotide sequence ID" value="NZ_AZDJ01000035.1"/>
</dbReference>
<dbReference type="PANTHER" id="PTHR42930:SF3">
    <property type="entry name" value="PHOSPHATE-SPECIFIC TRANSPORT SYSTEM ACCESSORY PROTEIN PHOU"/>
    <property type="match status" value="1"/>
</dbReference>
<dbReference type="AlphaFoldDB" id="A0A0R1JG08"/>
<dbReference type="GO" id="GO:0030643">
    <property type="term" value="P:intracellular phosphate ion homeostasis"/>
    <property type="evidence" value="ECO:0007669"/>
    <property type="project" value="InterPro"/>
</dbReference>
<evidence type="ECO:0000259" key="8">
    <source>
        <dbReference type="Pfam" id="PF01895"/>
    </source>
</evidence>
<dbReference type="PIRSF" id="PIRSF003107">
    <property type="entry name" value="PhoU"/>
    <property type="match status" value="1"/>
</dbReference>
<dbReference type="Proteomes" id="UP000051804">
    <property type="component" value="Unassembled WGS sequence"/>
</dbReference>
<dbReference type="FunFam" id="1.20.58.220:FF:000004">
    <property type="entry name" value="Phosphate-specific transport system accessory protein PhoU"/>
    <property type="match status" value="1"/>
</dbReference>
<keyword evidence="10" id="KW-1185">Reference proteome</keyword>
<dbReference type="PATRIC" id="fig|1291734.4.peg.701"/>
<proteinExistence type="inferred from homology"/>
<dbReference type="Gene3D" id="1.20.58.220">
    <property type="entry name" value="Phosphate transport system protein phou homolog 2, domain 2"/>
    <property type="match status" value="1"/>
</dbReference>
<evidence type="ECO:0000256" key="5">
    <source>
        <dbReference type="ARBA" id="ARBA00022490"/>
    </source>
</evidence>
<dbReference type="Pfam" id="PF01895">
    <property type="entry name" value="PhoU"/>
    <property type="match status" value="2"/>
</dbReference>
<dbReference type="GO" id="GO:0006817">
    <property type="term" value="P:phosphate ion transport"/>
    <property type="evidence" value="ECO:0007669"/>
    <property type="project" value="UniProtKB-KW"/>
</dbReference>
<comment type="subunit">
    <text evidence="3 7">Homodimer.</text>
</comment>
<evidence type="ECO:0000256" key="6">
    <source>
        <dbReference type="ARBA" id="ARBA00022592"/>
    </source>
</evidence>
<keyword evidence="4 7" id="KW-0813">Transport</keyword>
<dbReference type="NCBIfam" id="TIGR02135">
    <property type="entry name" value="phoU_full"/>
    <property type="match status" value="1"/>
</dbReference>
<dbReference type="SUPFAM" id="SSF109755">
    <property type="entry name" value="PhoU-like"/>
    <property type="match status" value="1"/>
</dbReference>
<dbReference type="STRING" id="1291734.FD02_GL000673"/>
<comment type="function">
    <text evidence="7">Plays a role in the regulation of phosphate uptake.</text>
</comment>
<organism evidence="9 10">
    <name type="scientific">Lacticaseibacillus nasuensis JCM 17158</name>
    <dbReference type="NCBI Taxonomy" id="1291734"/>
    <lineage>
        <taxon>Bacteria</taxon>
        <taxon>Bacillati</taxon>
        <taxon>Bacillota</taxon>
        <taxon>Bacilli</taxon>
        <taxon>Lactobacillales</taxon>
        <taxon>Lactobacillaceae</taxon>
        <taxon>Lacticaseibacillus</taxon>
    </lineage>
</organism>
<reference evidence="9 10" key="1">
    <citation type="journal article" date="2015" name="Genome Announc.">
        <title>Expanding the biotechnology potential of lactobacilli through comparative genomics of 213 strains and associated genera.</title>
        <authorList>
            <person name="Sun Z."/>
            <person name="Harris H.M."/>
            <person name="McCann A."/>
            <person name="Guo C."/>
            <person name="Argimon S."/>
            <person name="Zhang W."/>
            <person name="Yang X."/>
            <person name="Jeffery I.B."/>
            <person name="Cooney J.C."/>
            <person name="Kagawa T.F."/>
            <person name="Liu W."/>
            <person name="Song Y."/>
            <person name="Salvetti E."/>
            <person name="Wrobel A."/>
            <person name="Rasinkangas P."/>
            <person name="Parkhill J."/>
            <person name="Rea M.C."/>
            <person name="O'Sullivan O."/>
            <person name="Ritari J."/>
            <person name="Douillard F.P."/>
            <person name="Paul Ross R."/>
            <person name="Yang R."/>
            <person name="Briner A.E."/>
            <person name="Felis G.E."/>
            <person name="de Vos W.M."/>
            <person name="Barrangou R."/>
            <person name="Klaenhammer T.R."/>
            <person name="Caufield P.W."/>
            <person name="Cui Y."/>
            <person name="Zhang H."/>
            <person name="O'Toole P.W."/>
        </authorList>
    </citation>
    <scope>NUCLEOTIDE SEQUENCE [LARGE SCALE GENOMIC DNA]</scope>
    <source>
        <strain evidence="9 10">JCM 17158</strain>
    </source>
</reference>
<dbReference type="InterPro" id="IPR026022">
    <property type="entry name" value="PhoU_dom"/>
</dbReference>
<evidence type="ECO:0000313" key="10">
    <source>
        <dbReference type="Proteomes" id="UP000051804"/>
    </source>
</evidence>
<evidence type="ECO:0000256" key="2">
    <source>
        <dbReference type="ARBA" id="ARBA00008107"/>
    </source>
</evidence>
<comment type="caution">
    <text evidence="9">The sequence shown here is derived from an EMBL/GenBank/DDBJ whole genome shotgun (WGS) entry which is preliminary data.</text>
</comment>